<evidence type="ECO:0000313" key="2">
    <source>
        <dbReference type="EMBL" id="CAD7572638.1"/>
    </source>
</evidence>
<feature type="compositionally biased region" description="Polar residues" evidence="1">
    <location>
        <begin position="120"/>
        <end position="131"/>
    </location>
</feature>
<sequence>MALPISQPKQNKYNGLTQLYRHHLLLAQLHARPAHSNKTTDQAILRAASIQTLNNNSPQGLRLERRNSSPVPKFHFLGHLDAHTFYRVVLLMFNFKCSHMNFKYQAPSANDTETCESTDKSSTSLNHPSTSQQENVVPCLIDVEAKDSNHNINFTPHNQGTESSDGKLIFREDVAAYLQQIKSTNLGDVNELPTIQKPLRTKCVNSTATLLHQIHSSSSTNLKRENKPRKLQNTLSSEQVNLTISKTLVPILIDLCKVISTHTPNEITESNETDDDNCSKVVNSERKDTPTTSREITPIDKLPESNKENTMVSECSIIMNDALDSPGRVTTQAQRCQPKRKRTFKSFQQSIPKSHSLALQSSKNTFEFGHILDISSENVHASDDGVALSHLSSNVHIDAIDEINSNDDENSYQDDFEELDGNTDDSLEEQKNQSFQWRYASGVGKSINQEGIQTKIDCNGVTKTRRRCKQAGCPKNSQRRGYCIQHGGSVPKCNEDGCHRNEKPGECGWNEMISKKRKNSNGQKPRLLPIQFVHLGLYGDYYNGERELCAEIRDGIVWQILHKAIAR</sequence>
<accession>A0A7R9J5A9</accession>
<reference evidence="2" key="1">
    <citation type="submission" date="2020-11" db="EMBL/GenBank/DDBJ databases">
        <authorList>
            <person name="Tran Van P."/>
        </authorList>
    </citation>
    <scope>NUCLEOTIDE SEQUENCE</scope>
</reference>
<dbReference type="EMBL" id="OE181146">
    <property type="protein sequence ID" value="CAD7572638.1"/>
    <property type="molecule type" value="Genomic_DNA"/>
</dbReference>
<protein>
    <submittedName>
        <fullName evidence="2">(California timema) hypothetical protein</fullName>
    </submittedName>
</protein>
<feature type="compositionally biased region" description="Basic and acidic residues" evidence="1">
    <location>
        <begin position="297"/>
        <end position="307"/>
    </location>
</feature>
<organism evidence="2">
    <name type="scientific">Timema californicum</name>
    <name type="common">California timema</name>
    <name type="synonym">Walking stick</name>
    <dbReference type="NCBI Taxonomy" id="61474"/>
    <lineage>
        <taxon>Eukaryota</taxon>
        <taxon>Metazoa</taxon>
        <taxon>Ecdysozoa</taxon>
        <taxon>Arthropoda</taxon>
        <taxon>Hexapoda</taxon>
        <taxon>Insecta</taxon>
        <taxon>Pterygota</taxon>
        <taxon>Neoptera</taxon>
        <taxon>Polyneoptera</taxon>
        <taxon>Phasmatodea</taxon>
        <taxon>Timematodea</taxon>
        <taxon>Timematoidea</taxon>
        <taxon>Timematidae</taxon>
        <taxon>Timema</taxon>
    </lineage>
</organism>
<feature type="region of interest" description="Disordered" evidence="1">
    <location>
        <begin position="266"/>
        <end position="308"/>
    </location>
</feature>
<proteinExistence type="predicted"/>
<gene>
    <name evidence="2" type="ORF">TCMB3V08_LOCUS5282</name>
</gene>
<evidence type="ECO:0000256" key="1">
    <source>
        <dbReference type="SAM" id="MobiDB-lite"/>
    </source>
</evidence>
<name>A0A7R9J5A9_TIMCA</name>
<feature type="region of interest" description="Disordered" evidence="1">
    <location>
        <begin position="110"/>
        <end position="131"/>
    </location>
</feature>
<dbReference type="AlphaFoldDB" id="A0A7R9J5A9"/>